<accession>A0A6B3NFU3</accession>
<comment type="caution">
    <text evidence="1">The sequence shown here is derived from an EMBL/GenBank/DDBJ whole genome shotgun (WGS) entry which is preliminary data.</text>
</comment>
<dbReference type="AlphaFoldDB" id="A0A6B3NFU3"/>
<sequence length="112" mass="11803">MPKTDFSFEEINSAAENPIFTLSGTDIVLSLSALTGDTYSDLTSEGAVEALFKLRALYGSAQDLANATLEVAEQMTAFPAYTVGAPDDAGNINVTQLSVYDLAISFDKIIAG</sequence>
<evidence type="ECO:0000313" key="1">
    <source>
        <dbReference type="EMBL" id="NER32019.1"/>
    </source>
</evidence>
<name>A0A6B3NFU3_9CYAN</name>
<organism evidence="1">
    <name type="scientific">Symploca sp. SIO1C4</name>
    <dbReference type="NCBI Taxonomy" id="2607765"/>
    <lineage>
        <taxon>Bacteria</taxon>
        <taxon>Bacillati</taxon>
        <taxon>Cyanobacteriota</taxon>
        <taxon>Cyanophyceae</taxon>
        <taxon>Coleofasciculales</taxon>
        <taxon>Coleofasciculaceae</taxon>
        <taxon>Symploca</taxon>
    </lineage>
</organism>
<proteinExistence type="predicted"/>
<protein>
    <submittedName>
        <fullName evidence="1">Uncharacterized protein</fullName>
    </submittedName>
</protein>
<dbReference type="EMBL" id="JAAHFQ010001029">
    <property type="protein sequence ID" value="NER32019.1"/>
    <property type="molecule type" value="Genomic_DNA"/>
</dbReference>
<reference evidence="1" key="1">
    <citation type="submission" date="2019-11" db="EMBL/GenBank/DDBJ databases">
        <title>Genomic insights into an expanded diversity of filamentous marine cyanobacteria reveals the extraordinary biosynthetic potential of Moorea and Okeania.</title>
        <authorList>
            <person name="Ferreira Leao T."/>
            <person name="Wang M."/>
            <person name="Moss N."/>
            <person name="Da Silva R."/>
            <person name="Sanders J."/>
            <person name="Nurk S."/>
            <person name="Gurevich A."/>
            <person name="Humphrey G."/>
            <person name="Reher R."/>
            <person name="Zhu Q."/>
            <person name="Belda-Ferre P."/>
            <person name="Glukhov E."/>
            <person name="Rex R."/>
            <person name="Dorrestein P.C."/>
            <person name="Knight R."/>
            <person name="Pevzner P."/>
            <person name="Gerwick W.H."/>
            <person name="Gerwick L."/>
        </authorList>
    </citation>
    <scope>NUCLEOTIDE SEQUENCE</scope>
    <source>
        <strain evidence="1">SIO1C4</strain>
    </source>
</reference>
<gene>
    <name evidence="1" type="ORF">F6J89_31545</name>
</gene>